<organism evidence="1">
    <name type="scientific">Edafosvirus sp</name>
    <dbReference type="NCBI Taxonomy" id="2487765"/>
    <lineage>
        <taxon>Viruses</taxon>
        <taxon>Varidnaviria</taxon>
        <taxon>Bamfordvirae</taxon>
        <taxon>Nucleocytoviricota</taxon>
        <taxon>Megaviricetes</taxon>
        <taxon>Imitervirales</taxon>
        <taxon>Mimiviridae</taxon>
        <taxon>Klosneuvirinae</taxon>
    </lineage>
</organism>
<accession>A0A3G4ZSB5</accession>
<reference evidence="1" key="1">
    <citation type="submission" date="2018-10" db="EMBL/GenBank/DDBJ databases">
        <title>Hidden diversity of soil giant viruses.</title>
        <authorList>
            <person name="Schulz F."/>
            <person name="Alteio L."/>
            <person name="Goudeau D."/>
            <person name="Ryan E.M."/>
            <person name="Malmstrom R.R."/>
            <person name="Blanchard J."/>
            <person name="Woyke T."/>
        </authorList>
    </citation>
    <scope>NUCLEOTIDE SEQUENCE</scope>
    <source>
        <strain evidence="1">EDV1</strain>
    </source>
</reference>
<dbReference type="EMBL" id="MK072066">
    <property type="protein sequence ID" value="AYV77775.1"/>
    <property type="molecule type" value="Genomic_DNA"/>
</dbReference>
<sequence length="158" mass="18449">MENNYIDTVIDKLWLHPKFGKWIRKMYKKDYIREKTILTINEFIDKKTFSLPLKSYSFWCLRALKASGCIKCKIITQSISCCHCYPKECRDQERGKCCSGNCLYCEQGGEISAYQDCATNARTIRVWRNAESWKCSNKCCYKFITKVIDSSTADIVIL</sequence>
<name>A0A3G4ZSB5_9VIRU</name>
<evidence type="ECO:0000313" key="1">
    <source>
        <dbReference type="EMBL" id="AYV77775.1"/>
    </source>
</evidence>
<proteinExistence type="predicted"/>
<gene>
    <name evidence="1" type="ORF">Edafosvirus1_106</name>
</gene>
<protein>
    <submittedName>
        <fullName evidence="1">Uncharacterized protein</fullName>
    </submittedName>
</protein>